<dbReference type="SUPFAM" id="SSF48452">
    <property type="entry name" value="TPR-like"/>
    <property type="match status" value="1"/>
</dbReference>
<dbReference type="NCBIfam" id="TIGR00756">
    <property type="entry name" value="PPR"/>
    <property type="match status" value="5"/>
</dbReference>
<comment type="caution">
    <text evidence="4">The sequence shown here is derived from an EMBL/GenBank/DDBJ whole genome shotgun (WGS) entry which is preliminary data.</text>
</comment>
<gene>
    <name evidence="4" type="ORF">BUALT_Bualt03G0116200</name>
</gene>
<dbReference type="PANTHER" id="PTHR47926">
    <property type="entry name" value="PENTATRICOPEPTIDE REPEAT-CONTAINING PROTEIN"/>
    <property type="match status" value="1"/>
</dbReference>
<dbReference type="Gene3D" id="1.25.40.10">
    <property type="entry name" value="Tetratricopeptide repeat domain"/>
    <property type="match status" value="3"/>
</dbReference>
<evidence type="ECO:0000256" key="1">
    <source>
        <dbReference type="ARBA" id="ARBA00022737"/>
    </source>
</evidence>
<dbReference type="Pfam" id="PF20431">
    <property type="entry name" value="E_motif"/>
    <property type="match status" value="1"/>
</dbReference>
<dbReference type="GO" id="GO:0009451">
    <property type="term" value="P:RNA modification"/>
    <property type="evidence" value="ECO:0007669"/>
    <property type="project" value="InterPro"/>
</dbReference>
<dbReference type="Proteomes" id="UP000826271">
    <property type="component" value="Unassembled WGS sequence"/>
</dbReference>
<reference evidence="4" key="1">
    <citation type="submission" date="2019-10" db="EMBL/GenBank/DDBJ databases">
        <authorList>
            <person name="Zhang R."/>
            <person name="Pan Y."/>
            <person name="Wang J."/>
            <person name="Ma R."/>
            <person name="Yu S."/>
        </authorList>
    </citation>
    <scope>NUCLEOTIDE SEQUENCE</scope>
    <source>
        <strain evidence="4">LA-IB0</strain>
        <tissue evidence="4">Leaf</tissue>
    </source>
</reference>
<comment type="similarity">
    <text evidence="2">Belongs to the PPR family. PCMP-E subfamily.</text>
</comment>
<feature type="repeat" description="PPR" evidence="3">
    <location>
        <begin position="179"/>
        <end position="213"/>
    </location>
</feature>
<dbReference type="InterPro" id="IPR002885">
    <property type="entry name" value="PPR_rpt"/>
</dbReference>
<dbReference type="FunFam" id="1.25.40.10:FF:000442">
    <property type="entry name" value="Pentatricopeptide repeat-containing protein At3g49710"/>
    <property type="match status" value="1"/>
</dbReference>
<name>A0AAV6Y119_9LAMI</name>
<dbReference type="EMBL" id="WHWC01000003">
    <property type="protein sequence ID" value="KAG8386122.1"/>
    <property type="molecule type" value="Genomic_DNA"/>
</dbReference>
<dbReference type="Pfam" id="PF01535">
    <property type="entry name" value="PPR"/>
    <property type="match status" value="1"/>
</dbReference>
<keyword evidence="1" id="KW-0677">Repeat</keyword>
<feature type="repeat" description="PPR" evidence="3">
    <location>
        <begin position="75"/>
        <end position="109"/>
    </location>
</feature>
<evidence type="ECO:0000256" key="3">
    <source>
        <dbReference type="PROSITE-ProRule" id="PRU00708"/>
    </source>
</evidence>
<feature type="repeat" description="PPR" evidence="3">
    <location>
        <begin position="241"/>
        <end position="275"/>
    </location>
</feature>
<protein>
    <submittedName>
        <fullName evidence="4">Uncharacterized protein</fullName>
    </submittedName>
</protein>
<dbReference type="PANTHER" id="PTHR47926:SF346">
    <property type="entry name" value="PENTATRICOPEPTIDE REPEAT-CONTAINING PROTEIN"/>
    <property type="match status" value="1"/>
</dbReference>
<evidence type="ECO:0000313" key="5">
    <source>
        <dbReference type="Proteomes" id="UP000826271"/>
    </source>
</evidence>
<dbReference type="GO" id="GO:0003723">
    <property type="term" value="F:RNA binding"/>
    <property type="evidence" value="ECO:0007669"/>
    <property type="project" value="InterPro"/>
</dbReference>
<organism evidence="4 5">
    <name type="scientific">Buddleja alternifolia</name>
    <dbReference type="NCBI Taxonomy" id="168488"/>
    <lineage>
        <taxon>Eukaryota</taxon>
        <taxon>Viridiplantae</taxon>
        <taxon>Streptophyta</taxon>
        <taxon>Embryophyta</taxon>
        <taxon>Tracheophyta</taxon>
        <taxon>Spermatophyta</taxon>
        <taxon>Magnoliopsida</taxon>
        <taxon>eudicotyledons</taxon>
        <taxon>Gunneridae</taxon>
        <taxon>Pentapetalae</taxon>
        <taxon>asterids</taxon>
        <taxon>lamiids</taxon>
        <taxon>Lamiales</taxon>
        <taxon>Scrophulariaceae</taxon>
        <taxon>Buddlejeae</taxon>
        <taxon>Buddleja</taxon>
    </lineage>
</organism>
<dbReference type="Pfam" id="PF13041">
    <property type="entry name" value="PPR_2"/>
    <property type="match status" value="2"/>
</dbReference>
<dbReference type="InterPro" id="IPR011990">
    <property type="entry name" value="TPR-like_helical_dom_sf"/>
</dbReference>
<dbReference type="Pfam" id="PF12854">
    <property type="entry name" value="PPR_1"/>
    <property type="match status" value="2"/>
</dbReference>
<keyword evidence="5" id="KW-1185">Reference proteome</keyword>
<feature type="repeat" description="PPR" evidence="3">
    <location>
        <begin position="345"/>
        <end position="380"/>
    </location>
</feature>
<sequence length="672" mass="74922">MHSNGATTHYYYATTLFSNSIKTRNLKLGRALHSHLIKTAFILDTFFTNRLIELYSKSNSIHCAQKTFDDLTLKNAHSWNTLISAHCRVGRFDKARHLLDEMPEPNLVSYNSIISSFCRGGFYKEAINVFKGMQKWSHNAVLMDEFTVVGLANTCASLGTLELLRQVHGVALSTGLDFNVVVCNALIDAYGKCGVPQSSYSTFIRMEEKDVVSWTSMVVAYASASQLDDACSIFSKMPVRNVVSWTALITGLAQNGEGERALYFFTRMHDEGVIANDITYVSVLSACADLALIGRGKQIHCHIIRRRNSSMFDNVLVINSLIDMYSKCGDMISPMRLFDRLHKKDTITWNSIITGFAQNGHGEASLGMFEKMVQENDVRPNDVTFIGVLSACSHSGLVSEGLRVVDIMEKKFGLIPRSHHFAILVDLLGRKNRLREALEVIEKAPYGCDRIGMWGALLGTCRVHRDSEIATRAAEALFELEPENTGRYVMLHNIYVTGGRWDDARRIRRVMEELDLKKEAGCSWIEVKNERYVFVAQDIVGCEADDIQELIVSLVNQMKACDYNGQDSDSDSDSDADNSPCQVDHSKMLHELIPLSEKALKKYNEKLSDNEDSDGSEELHLNTSGRAMHHSSAISKSESPEIILISNLCLAISIVCGGLTSILHQTRDGGVL</sequence>
<accession>A0AAV6Y119</accession>
<dbReference type="InterPro" id="IPR046848">
    <property type="entry name" value="E_motif"/>
</dbReference>
<dbReference type="PROSITE" id="PS51375">
    <property type="entry name" value="PPR"/>
    <property type="match status" value="4"/>
</dbReference>
<proteinExistence type="inferred from homology"/>
<dbReference type="FunFam" id="1.25.40.10:FF:000031">
    <property type="entry name" value="Pentatricopeptide repeat-containing protein mitochondrial"/>
    <property type="match status" value="1"/>
</dbReference>
<dbReference type="InterPro" id="IPR046960">
    <property type="entry name" value="PPR_At4g14850-like_plant"/>
</dbReference>
<evidence type="ECO:0000256" key="2">
    <source>
        <dbReference type="ARBA" id="ARBA00061659"/>
    </source>
</evidence>
<evidence type="ECO:0000313" key="4">
    <source>
        <dbReference type="EMBL" id="KAG8386122.1"/>
    </source>
</evidence>
<dbReference type="AlphaFoldDB" id="A0AAV6Y119"/>
<dbReference type="FunFam" id="1.25.40.10:FF:000280">
    <property type="entry name" value="Pentatricopeptide repeat-containing protein"/>
    <property type="match status" value="1"/>
</dbReference>